<dbReference type="AlphaFoldDB" id="A0ABD2CBE5"/>
<comment type="caution">
    <text evidence="1">The sequence shown here is derived from an EMBL/GenBank/DDBJ whole genome shotgun (WGS) entry which is preliminary data.</text>
</comment>
<protein>
    <submittedName>
        <fullName evidence="1">Uncharacterized protein</fullName>
    </submittedName>
</protein>
<gene>
    <name evidence="1" type="ORF">V1477_009708</name>
</gene>
<name>A0ABD2CBE5_VESMC</name>
<dbReference type="EMBL" id="JAYRBN010000058">
    <property type="protein sequence ID" value="KAL2742079.1"/>
    <property type="molecule type" value="Genomic_DNA"/>
</dbReference>
<sequence length="322" mass="35207">MFVQSAIYSRLTESFASIDSLPSVKRMVESAAAFALPKTANCNRVYERLATGDCYINYISFPQAIEFLVTLEVRDNDAKRKTKIGNVTQPQAILSPWLSRSELFRGESMQFNELKLNLCELKQATSGGGCSGAFIGGPRGATGKLGVSDVPAADIPCYPKHEAVISQDLPYGSHEGLRGALCAYTSPALHLLSCRIIENVPSINRFASTIVISLNFQLIPHCPPSSSPFDINTITKPGEERVGCCAKWGGYDRGGCSTTLGRQLLVIPSVSRGRWELDGAYFRSERKKRILLPSRAIGHTQAPIYSRTPKKEGARETLCVQD</sequence>
<reference evidence="1 2" key="1">
    <citation type="journal article" date="2024" name="Ann. Entomol. Soc. Am.">
        <title>Genomic analyses of the southern and eastern yellowjacket wasps (Hymenoptera: Vespidae) reveal evolutionary signatures of social life.</title>
        <authorList>
            <person name="Catto M.A."/>
            <person name="Caine P.B."/>
            <person name="Orr S.E."/>
            <person name="Hunt B.G."/>
            <person name="Goodisman M.A.D."/>
        </authorList>
    </citation>
    <scope>NUCLEOTIDE SEQUENCE [LARGE SCALE GENOMIC DNA]</scope>
    <source>
        <strain evidence="1">232</strain>
        <tissue evidence="1">Head and thorax</tissue>
    </source>
</reference>
<accession>A0ABD2CBE5</accession>
<proteinExistence type="predicted"/>
<evidence type="ECO:0000313" key="2">
    <source>
        <dbReference type="Proteomes" id="UP001607303"/>
    </source>
</evidence>
<keyword evidence="2" id="KW-1185">Reference proteome</keyword>
<dbReference type="Proteomes" id="UP001607303">
    <property type="component" value="Unassembled WGS sequence"/>
</dbReference>
<evidence type="ECO:0000313" key="1">
    <source>
        <dbReference type="EMBL" id="KAL2742079.1"/>
    </source>
</evidence>
<organism evidence="1 2">
    <name type="scientific">Vespula maculifrons</name>
    <name type="common">Eastern yellow jacket</name>
    <name type="synonym">Wasp</name>
    <dbReference type="NCBI Taxonomy" id="7453"/>
    <lineage>
        <taxon>Eukaryota</taxon>
        <taxon>Metazoa</taxon>
        <taxon>Ecdysozoa</taxon>
        <taxon>Arthropoda</taxon>
        <taxon>Hexapoda</taxon>
        <taxon>Insecta</taxon>
        <taxon>Pterygota</taxon>
        <taxon>Neoptera</taxon>
        <taxon>Endopterygota</taxon>
        <taxon>Hymenoptera</taxon>
        <taxon>Apocrita</taxon>
        <taxon>Aculeata</taxon>
        <taxon>Vespoidea</taxon>
        <taxon>Vespidae</taxon>
        <taxon>Vespinae</taxon>
        <taxon>Vespula</taxon>
    </lineage>
</organism>